<dbReference type="Proteomes" id="UP000317171">
    <property type="component" value="Chromosome"/>
</dbReference>
<keyword evidence="2" id="KW-1185">Reference proteome</keyword>
<dbReference type="RefSeq" id="WP_145216787.1">
    <property type="nucleotide sequence ID" value="NZ_CP036269.1"/>
</dbReference>
<gene>
    <name evidence="1" type="ORF">Pan241w_29530</name>
</gene>
<sequence>MNYFAHGMRFVDRPYYLVGTALPDLLAVVDRRVRLRMKNVIPFTGDDSTIQTEVASGIQQHLEDDHWFHSTQGFLETSTDLSLLFRKLFADDEYARVGFLGHIVTELLLDGVLMDQNPGLIDQYYAAFEQIDPVEIEQATNKMATKNTDQLKLWLVHFSKEGFLRDYLDSQRLLVRLNQVMKRVKLQALPAETISILKTGRRIVEKRLDDLLPPEHFESQLIERKQL</sequence>
<reference evidence="1 2" key="1">
    <citation type="submission" date="2019-02" db="EMBL/GenBank/DDBJ databases">
        <title>Deep-cultivation of Planctomycetes and their phenomic and genomic characterization uncovers novel biology.</title>
        <authorList>
            <person name="Wiegand S."/>
            <person name="Jogler M."/>
            <person name="Boedeker C."/>
            <person name="Pinto D."/>
            <person name="Vollmers J."/>
            <person name="Rivas-Marin E."/>
            <person name="Kohn T."/>
            <person name="Peeters S.H."/>
            <person name="Heuer A."/>
            <person name="Rast P."/>
            <person name="Oberbeckmann S."/>
            <person name="Bunk B."/>
            <person name="Jeske O."/>
            <person name="Meyerdierks A."/>
            <person name="Storesund J.E."/>
            <person name="Kallscheuer N."/>
            <person name="Luecker S."/>
            <person name="Lage O.M."/>
            <person name="Pohl T."/>
            <person name="Merkel B.J."/>
            <person name="Hornburger P."/>
            <person name="Mueller R.-W."/>
            <person name="Bruemmer F."/>
            <person name="Labrenz M."/>
            <person name="Spormann A.M."/>
            <person name="Op den Camp H."/>
            <person name="Overmann J."/>
            <person name="Amann R."/>
            <person name="Jetten M.S.M."/>
            <person name="Mascher T."/>
            <person name="Medema M.H."/>
            <person name="Devos D.P."/>
            <person name="Kaster A.-K."/>
            <person name="Ovreas L."/>
            <person name="Rohde M."/>
            <person name="Galperin M.Y."/>
            <person name="Jogler C."/>
        </authorList>
    </citation>
    <scope>NUCLEOTIDE SEQUENCE [LARGE SCALE GENOMIC DNA]</scope>
    <source>
        <strain evidence="1 2">Pan241w</strain>
    </source>
</reference>
<evidence type="ECO:0000313" key="2">
    <source>
        <dbReference type="Proteomes" id="UP000317171"/>
    </source>
</evidence>
<proteinExistence type="predicted"/>
<dbReference type="KEGG" id="gaz:Pan241w_29530"/>
<dbReference type="AlphaFoldDB" id="A0A517RG54"/>
<name>A0A517RG54_9PLAN</name>
<accession>A0A517RG54</accession>
<organism evidence="1 2">
    <name type="scientific">Gimesia alba</name>
    <dbReference type="NCBI Taxonomy" id="2527973"/>
    <lineage>
        <taxon>Bacteria</taxon>
        <taxon>Pseudomonadati</taxon>
        <taxon>Planctomycetota</taxon>
        <taxon>Planctomycetia</taxon>
        <taxon>Planctomycetales</taxon>
        <taxon>Planctomycetaceae</taxon>
        <taxon>Gimesia</taxon>
    </lineage>
</organism>
<evidence type="ECO:0000313" key="1">
    <source>
        <dbReference type="EMBL" id="QDT42859.1"/>
    </source>
</evidence>
<dbReference type="EMBL" id="CP036269">
    <property type="protein sequence ID" value="QDT42859.1"/>
    <property type="molecule type" value="Genomic_DNA"/>
</dbReference>
<protein>
    <submittedName>
        <fullName evidence="1">Uncharacterized protein</fullName>
    </submittedName>
</protein>
<dbReference type="OrthoDB" id="269293at2"/>